<reference evidence="1 2" key="1">
    <citation type="submission" date="2017-11" db="EMBL/GenBank/DDBJ databases">
        <title>Comparative genomics of Botrytis spp.</title>
        <authorList>
            <person name="Valero-Jimenez C.A."/>
            <person name="Tapia P."/>
            <person name="Veloso J."/>
            <person name="Silva-Moreno E."/>
            <person name="Staats M."/>
            <person name="Valdes J.H."/>
            <person name="Van Kan J.A.L."/>
        </authorList>
    </citation>
    <scope>NUCLEOTIDE SEQUENCE [LARGE SCALE GENOMIC DNA]</scope>
    <source>
        <strain evidence="1 2">MUCL2830</strain>
    </source>
</reference>
<evidence type="ECO:0000313" key="1">
    <source>
        <dbReference type="EMBL" id="TEY81984.1"/>
    </source>
</evidence>
<comment type="caution">
    <text evidence="1">The sequence shown here is derived from an EMBL/GenBank/DDBJ whole genome shotgun (WGS) entry which is preliminary data.</text>
</comment>
<gene>
    <name evidence="1" type="ORF">BOTCAL_0030g00450</name>
</gene>
<name>A0A4Y8DDW1_9HELO</name>
<evidence type="ECO:0000313" key="2">
    <source>
        <dbReference type="Proteomes" id="UP000297299"/>
    </source>
</evidence>
<dbReference type="AlphaFoldDB" id="A0A4Y8DDW1"/>
<organism evidence="1 2">
    <name type="scientific">Botryotinia calthae</name>
    <dbReference type="NCBI Taxonomy" id="38488"/>
    <lineage>
        <taxon>Eukaryota</taxon>
        <taxon>Fungi</taxon>
        <taxon>Dikarya</taxon>
        <taxon>Ascomycota</taxon>
        <taxon>Pezizomycotina</taxon>
        <taxon>Leotiomycetes</taxon>
        <taxon>Helotiales</taxon>
        <taxon>Sclerotiniaceae</taxon>
        <taxon>Botryotinia</taxon>
    </lineage>
</organism>
<sequence>MGGSFTIPAPEMKEVISRLIQNKVGESETGTDSTLKGKFKDLLAEANQVCHDEVQRRIR</sequence>
<dbReference type="EMBL" id="PHWZ01000030">
    <property type="protein sequence ID" value="TEY81984.1"/>
    <property type="molecule type" value="Genomic_DNA"/>
</dbReference>
<protein>
    <submittedName>
        <fullName evidence="1">Uncharacterized protein</fullName>
    </submittedName>
</protein>
<accession>A0A4Y8DDW1</accession>
<dbReference type="Proteomes" id="UP000297299">
    <property type="component" value="Unassembled WGS sequence"/>
</dbReference>
<keyword evidence="2" id="KW-1185">Reference proteome</keyword>
<proteinExistence type="predicted"/>